<dbReference type="RefSeq" id="WP_106260092.1">
    <property type="nucleotide sequence ID" value="NZ_CAWNSW010000028.1"/>
</dbReference>
<dbReference type="AlphaFoldDB" id="A0A2T1DVD7"/>
<keyword evidence="1" id="KW-1133">Transmembrane helix</keyword>
<dbReference type="NCBIfam" id="TIGR02532">
    <property type="entry name" value="IV_pilin_GFxxxE"/>
    <property type="match status" value="1"/>
</dbReference>
<reference evidence="2 3" key="2">
    <citation type="submission" date="2018-03" db="EMBL/GenBank/DDBJ databases">
        <title>The ancient ancestry and fast evolution of plastids.</title>
        <authorList>
            <person name="Moore K.R."/>
            <person name="Magnabosco C."/>
            <person name="Momper L."/>
            <person name="Gold D.A."/>
            <person name="Bosak T."/>
            <person name="Fournier G.P."/>
        </authorList>
    </citation>
    <scope>NUCLEOTIDE SEQUENCE [LARGE SCALE GENOMIC DNA]</scope>
    <source>
        <strain evidence="2 3">ULC18</strain>
    </source>
</reference>
<dbReference type="PROSITE" id="PS00409">
    <property type="entry name" value="PROKAR_NTER_METHYL"/>
    <property type="match status" value="1"/>
</dbReference>
<dbReference type="Pfam" id="PF07963">
    <property type="entry name" value="N_methyl"/>
    <property type="match status" value="1"/>
</dbReference>
<dbReference type="InterPro" id="IPR012902">
    <property type="entry name" value="N_methyl_site"/>
</dbReference>
<keyword evidence="1" id="KW-0812">Transmembrane</keyword>
<organism evidence="2 3">
    <name type="scientific">Stenomitos frigidus ULC18</name>
    <dbReference type="NCBI Taxonomy" id="2107698"/>
    <lineage>
        <taxon>Bacteria</taxon>
        <taxon>Bacillati</taxon>
        <taxon>Cyanobacteriota</taxon>
        <taxon>Cyanophyceae</taxon>
        <taxon>Leptolyngbyales</taxon>
        <taxon>Leptolyngbyaceae</taxon>
        <taxon>Stenomitos</taxon>
    </lineage>
</organism>
<protein>
    <recommendedName>
        <fullName evidence="4">Prepilin-type cleavage/methylation domain-containing protein</fullName>
    </recommendedName>
</protein>
<proteinExistence type="predicted"/>
<keyword evidence="1" id="KW-0472">Membrane</keyword>
<name>A0A2T1DVD7_9CYAN</name>
<evidence type="ECO:0000313" key="3">
    <source>
        <dbReference type="Proteomes" id="UP000239576"/>
    </source>
</evidence>
<dbReference type="EMBL" id="PVWK01000148">
    <property type="protein sequence ID" value="PSB24344.1"/>
    <property type="molecule type" value="Genomic_DNA"/>
</dbReference>
<keyword evidence="3" id="KW-1185">Reference proteome</keyword>
<gene>
    <name evidence="2" type="ORF">C7B82_27450</name>
</gene>
<dbReference type="Proteomes" id="UP000239576">
    <property type="component" value="Unassembled WGS sequence"/>
</dbReference>
<sequence>MARPRIIARLKRLWATYQKRRLAGFTLIELLVAMLVGGIITVSLLALVIQLVDVNQRDASRSETQRDMQAAMNYIGQELREAVFVYDGDCLQGTASTLTATNFATECPGLVNYIPAGLTTASAGNTPIPVLAFWRTDPLPQGLIAACKTNSDALDDTALPAAVATVPCLSGRSYTLVVYLLVIDSSTSDTWQGRARIVRYQLAQFSSGATSGTQTNQGYVDPLSSPSSSFQQWPFQLATVSNVSSVSNAQSARPAGADLNAVILTGNAAVLVDYIDDGLLAASLGNPTPSCLNRATASNFYAATPRSDASFNPSNIRSFYACVRGKTYQAPDTEQGVNQEVQVFLVGNVQGRPGFPLRTSLPTGAIESQAFPLSTRVLTRGIVNKSPKAS</sequence>
<accession>A0A2T1DVD7</accession>
<comment type="caution">
    <text evidence="2">The sequence shown here is derived from an EMBL/GenBank/DDBJ whole genome shotgun (WGS) entry which is preliminary data.</text>
</comment>
<evidence type="ECO:0000313" key="2">
    <source>
        <dbReference type="EMBL" id="PSB24344.1"/>
    </source>
</evidence>
<evidence type="ECO:0000256" key="1">
    <source>
        <dbReference type="SAM" id="Phobius"/>
    </source>
</evidence>
<feature type="transmembrane region" description="Helical" evidence="1">
    <location>
        <begin position="21"/>
        <end position="52"/>
    </location>
</feature>
<dbReference type="OrthoDB" id="461075at2"/>
<evidence type="ECO:0008006" key="4">
    <source>
        <dbReference type="Google" id="ProtNLM"/>
    </source>
</evidence>
<reference evidence="3" key="1">
    <citation type="submission" date="2018-02" db="EMBL/GenBank/DDBJ databases">
        <authorList>
            <person name="Moore K."/>
            <person name="Momper L."/>
        </authorList>
    </citation>
    <scope>NUCLEOTIDE SEQUENCE [LARGE SCALE GENOMIC DNA]</scope>
    <source>
        <strain evidence="3">ULC18</strain>
    </source>
</reference>